<gene>
    <name evidence="1" type="ORF">LZ495_08420</name>
</gene>
<accession>A0AA41TZ84</accession>
<dbReference type="AlphaFoldDB" id="A0AA41TZ84"/>
<reference evidence="1" key="1">
    <citation type="submission" date="2022-01" db="EMBL/GenBank/DDBJ databases">
        <title>Genome-Based Taxonomic Classification of the Phylum Actinobacteria.</title>
        <authorList>
            <person name="Gao Y."/>
        </authorList>
    </citation>
    <scope>NUCLEOTIDE SEQUENCE</scope>
    <source>
        <strain evidence="1">KLBMP 8922</strain>
    </source>
</reference>
<dbReference type="Proteomes" id="UP001165378">
    <property type="component" value="Unassembled WGS sequence"/>
</dbReference>
<sequence length="94" mass="10314">MTTSADPDKVPSGPDAHYLTHTARSYGWTVTAHPDATVRLSLPDRSMHLRFTPDGAFRHATATGPDHTDHRLDLRQVVDVLERHGSAKPPAPRA</sequence>
<dbReference type="EMBL" id="JAKFHA010000003">
    <property type="protein sequence ID" value="MCF2527236.1"/>
    <property type="molecule type" value="Genomic_DNA"/>
</dbReference>
<comment type="caution">
    <text evidence="1">The sequence shown here is derived from an EMBL/GenBank/DDBJ whole genome shotgun (WGS) entry which is preliminary data.</text>
</comment>
<protein>
    <submittedName>
        <fullName evidence="1">Uncharacterized protein</fullName>
    </submittedName>
</protein>
<organism evidence="1 2">
    <name type="scientific">Yinghuangia soli</name>
    <dbReference type="NCBI Taxonomy" id="2908204"/>
    <lineage>
        <taxon>Bacteria</taxon>
        <taxon>Bacillati</taxon>
        <taxon>Actinomycetota</taxon>
        <taxon>Actinomycetes</taxon>
        <taxon>Kitasatosporales</taxon>
        <taxon>Streptomycetaceae</taxon>
        <taxon>Yinghuangia</taxon>
    </lineage>
</organism>
<evidence type="ECO:0000313" key="2">
    <source>
        <dbReference type="Proteomes" id="UP001165378"/>
    </source>
</evidence>
<proteinExistence type="predicted"/>
<dbReference type="RefSeq" id="WP_235051379.1">
    <property type="nucleotide sequence ID" value="NZ_JAKFHA010000003.1"/>
</dbReference>
<keyword evidence="2" id="KW-1185">Reference proteome</keyword>
<name>A0AA41TZ84_9ACTN</name>
<evidence type="ECO:0000313" key="1">
    <source>
        <dbReference type="EMBL" id="MCF2527236.1"/>
    </source>
</evidence>